<name>A0A1G1SR33_9BACT</name>
<keyword evidence="1" id="KW-0812">Transmembrane</keyword>
<evidence type="ECO:0000256" key="1">
    <source>
        <dbReference type="SAM" id="Phobius"/>
    </source>
</evidence>
<reference evidence="2 3" key="1">
    <citation type="submission" date="2016-08" db="EMBL/GenBank/DDBJ databases">
        <title>Hymenobacter coccineus sp. nov., Hymenobacter lapidarius sp. nov. and Hymenobacter glacialis sp. nov., isolated from Antarctic soil.</title>
        <authorList>
            <person name="Sedlacek I."/>
            <person name="Kralova S."/>
            <person name="Kyrova K."/>
            <person name="Maslanova I."/>
            <person name="Stankova E."/>
            <person name="Vrbovska V."/>
            <person name="Nemec M."/>
            <person name="Bartak M."/>
            <person name="Svec P."/>
            <person name="Busse H.-J."/>
            <person name="Pantucek R."/>
        </authorList>
    </citation>
    <scope>NUCLEOTIDE SEQUENCE [LARGE SCALE GENOMIC DNA]</scope>
    <source>
        <strain evidence="2 3">CCM 8649</strain>
    </source>
</reference>
<comment type="caution">
    <text evidence="2">The sequence shown here is derived from an EMBL/GenBank/DDBJ whole genome shotgun (WGS) entry which is preliminary data.</text>
</comment>
<feature type="transmembrane region" description="Helical" evidence="1">
    <location>
        <begin position="36"/>
        <end position="57"/>
    </location>
</feature>
<dbReference type="EMBL" id="MDZA01000456">
    <property type="protein sequence ID" value="OGX81091.1"/>
    <property type="molecule type" value="Genomic_DNA"/>
</dbReference>
<dbReference type="OrthoDB" id="886597at2"/>
<dbReference type="RefSeq" id="WP_070747663.1">
    <property type="nucleotide sequence ID" value="NZ_MDZA01000456.1"/>
</dbReference>
<sequence>MKKFTLAHLMLVMGMGILAVNLVFNHFFDVPTAINYFFRGGALVTMSFGFLSFRLVAVE</sequence>
<proteinExistence type="predicted"/>
<protein>
    <submittedName>
        <fullName evidence="2">Uncharacterized protein</fullName>
    </submittedName>
</protein>
<evidence type="ECO:0000313" key="2">
    <source>
        <dbReference type="EMBL" id="OGX81091.1"/>
    </source>
</evidence>
<keyword evidence="1" id="KW-1133">Transmembrane helix</keyword>
<evidence type="ECO:0000313" key="3">
    <source>
        <dbReference type="Proteomes" id="UP000177506"/>
    </source>
</evidence>
<keyword evidence="3" id="KW-1185">Reference proteome</keyword>
<dbReference type="Proteomes" id="UP000177506">
    <property type="component" value="Unassembled WGS sequence"/>
</dbReference>
<organism evidence="2 3">
    <name type="scientific">Hymenobacter coccineus</name>
    <dbReference type="NCBI Taxonomy" id="1908235"/>
    <lineage>
        <taxon>Bacteria</taxon>
        <taxon>Pseudomonadati</taxon>
        <taxon>Bacteroidota</taxon>
        <taxon>Cytophagia</taxon>
        <taxon>Cytophagales</taxon>
        <taxon>Hymenobacteraceae</taxon>
        <taxon>Hymenobacter</taxon>
    </lineage>
</organism>
<gene>
    <name evidence="2" type="ORF">BEN49_16140</name>
</gene>
<accession>A0A1G1SR33</accession>
<feature type="transmembrane region" description="Helical" evidence="1">
    <location>
        <begin position="6"/>
        <end position="24"/>
    </location>
</feature>
<dbReference type="AlphaFoldDB" id="A0A1G1SR33"/>
<keyword evidence="1" id="KW-0472">Membrane</keyword>